<dbReference type="GO" id="GO:0005938">
    <property type="term" value="C:cell cortex"/>
    <property type="evidence" value="ECO:0007669"/>
    <property type="project" value="UniProtKB-SubCell"/>
</dbReference>
<evidence type="ECO:0000256" key="2">
    <source>
        <dbReference type="ARBA" id="ARBA00009049"/>
    </source>
</evidence>
<comment type="similarity">
    <text evidence="2">Belongs to the synembryn family.</text>
</comment>
<keyword evidence="3" id="KW-0963">Cytoplasm</keyword>
<evidence type="ECO:0000256" key="5">
    <source>
        <dbReference type="ARBA" id="ARBA00023186"/>
    </source>
</evidence>
<dbReference type="InterPro" id="IPR016024">
    <property type="entry name" value="ARM-type_fold"/>
</dbReference>
<dbReference type="SUPFAM" id="SSF48371">
    <property type="entry name" value="ARM repeat"/>
    <property type="match status" value="1"/>
</dbReference>
<sequence>MDIQAKKIISGSVDEVKDALKEFNENNASTFSFKELDQNNLRCDLWNAIFKYLADDGLSELHVACLMSIRILSRDKTDLDQLLNKERIELLLDHAKLKTIDELEFVENETAVEALKCLCNVIFNSLVAATICSKNQCVGAIMNRCKQYKNPKFPNTIKVFDMKVLFLISALCEEVRPKLRENMHGLTYLIELLEETISKYSHNSDINQISADIILLDSDVDLICEVLKVLFNITIHTDYSADVDEEDEAHYNRLIGVLYGLLIVKLENDSKQIDLHNHIINLLTNMPIKCYQSLFMPLQDNEVVPKNMQYEEQNMNAINSLITFLESRFSSDGTIRNQQELLSPILTVLVKAVNSSRIIRKYLRLKILPPLRDVHNRPEQGDTLRNSLCRLLTTPLTNVRDLSADLLFVLCKENVGRMIKYTGYGNAAGLFAQRGLLGGGRPDEGRYSSDSEDSDTDEYREFKHGINPVIGCYEPPHTSPIASMTEEQKEYEAMKLVDLMDNLTRQGIVQPCRIGEDGRPEPIEHVLQLQESLPNDQANIIRDNKS</sequence>
<dbReference type="GO" id="GO:0007186">
    <property type="term" value="P:G protein-coupled receptor signaling pathway"/>
    <property type="evidence" value="ECO:0007669"/>
    <property type="project" value="TreeGrafter"/>
</dbReference>
<evidence type="ECO:0000313" key="7">
    <source>
        <dbReference type="Proteomes" id="UP001353858"/>
    </source>
</evidence>
<protein>
    <recommendedName>
        <fullName evidence="8">Synembryn-A</fullName>
    </recommendedName>
</protein>
<dbReference type="Gene3D" id="1.25.10.10">
    <property type="entry name" value="Leucine-rich Repeat Variant"/>
    <property type="match status" value="1"/>
</dbReference>
<dbReference type="EMBL" id="JARPUR010000001">
    <property type="protein sequence ID" value="KAK4887312.1"/>
    <property type="molecule type" value="Genomic_DNA"/>
</dbReference>
<reference evidence="7" key="1">
    <citation type="submission" date="2023-01" db="EMBL/GenBank/DDBJ databases">
        <title>Key to firefly adult light organ development and bioluminescence: homeobox transcription factors regulate luciferase expression and transportation to peroxisome.</title>
        <authorList>
            <person name="Fu X."/>
        </authorList>
    </citation>
    <scope>NUCLEOTIDE SEQUENCE [LARGE SCALE GENOMIC DNA]</scope>
</reference>
<evidence type="ECO:0008006" key="8">
    <source>
        <dbReference type="Google" id="ProtNLM"/>
    </source>
</evidence>
<accession>A0AAN7SKV3</accession>
<dbReference type="PANTHER" id="PTHR12425:SF5">
    <property type="entry name" value="SYNEMBRYN"/>
    <property type="match status" value="1"/>
</dbReference>
<comment type="subcellular location">
    <subcellularLocation>
        <location evidence="1">Cytoplasm</location>
        <location evidence="1">Cell cortex</location>
    </subcellularLocation>
</comment>
<dbReference type="Pfam" id="PF10165">
    <property type="entry name" value="Ric8"/>
    <property type="match status" value="1"/>
</dbReference>
<comment type="caution">
    <text evidence="6">The sequence shown here is derived from an EMBL/GenBank/DDBJ whole genome shotgun (WGS) entry which is preliminary data.</text>
</comment>
<dbReference type="Proteomes" id="UP001353858">
    <property type="component" value="Unassembled WGS sequence"/>
</dbReference>
<evidence type="ECO:0000256" key="4">
    <source>
        <dbReference type="ARBA" id="ARBA00022658"/>
    </source>
</evidence>
<gene>
    <name evidence="6" type="ORF">RN001_003583</name>
</gene>
<dbReference type="GO" id="GO:0005085">
    <property type="term" value="F:guanyl-nucleotide exchange factor activity"/>
    <property type="evidence" value="ECO:0007669"/>
    <property type="project" value="UniProtKB-KW"/>
</dbReference>
<keyword evidence="7" id="KW-1185">Reference proteome</keyword>
<keyword evidence="4" id="KW-0344">Guanine-nucleotide releasing factor</keyword>
<keyword evidence="5" id="KW-0143">Chaperone</keyword>
<dbReference type="AlphaFoldDB" id="A0AAN7SKV3"/>
<dbReference type="InterPro" id="IPR019318">
    <property type="entry name" value="Gua_nucleotide_exch_fac_Ric8"/>
</dbReference>
<evidence type="ECO:0000256" key="1">
    <source>
        <dbReference type="ARBA" id="ARBA00004544"/>
    </source>
</evidence>
<dbReference type="PANTHER" id="PTHR12425">
    <property type="entry name" value="SYNEMBRYN"/>
    <property type="match status" value="1"/>
</dbReference>
<dbReference type="InterPro" id="IPR011989">
    <property type="entry name" value="ARM-like"/>
</dbReference>
<dbReference type="InterPro" id="IPR008376">
    <property type="entry name" value="Chaperone_Ric-8_A/B"/>
</dbReference>
<proteinExistence type="inferred from homology"/>
<name>A0AAN7SKV3_9COLE</name>
<evidence type="ECO:0000313" key="6">
    <source>
        <dbReference type="EMBL" id="KAK4887312.1"/>
    </source>
</evidence>
<dbReference type="GO" id="GO:0001965">
    <property type="term" value="F:G-protein alpha-subunit binding"/>
    <property type="evidence" value="ECO:0007669"/>
    <property type="project" value="TreeGrafter"/>
</dbReference>
<evidence type="ECO:0000256" key="3">
    <source>
        <dbReference type="ARBA" id="ARBA00022490"/>
    </source>
</evidence>
<organism evidence="6 7">
    <name type="scientific">Aquatica leii</name>
    <dbReference type="NCBI Taxonomy" id="1421715"/>
    <lineage>
        <taxon>Eukaryota</taxon>
        <taxon>Metazoa</taxon>
        <taxon>Ecdysozoa</taxon>
        <taxon>Arthropoda</taxon>
        <taxon>Hexapoda</taxon>
        <taxon>Insecta</taxon>
        <taxon>Pterygota</taxon>
        <taxon>Neoptera</taxon>
        <taxon>Endopterygota</taxon>
        <taxon>Coleoptera</taxon>
        <taxon>Polyphaga</taxon>
        <taxon>Elateriformia</taxon>
        <taxon>Elateroidea</taxon>
        <taxon>Lampyridae</taxon>
        <taxon>Luciolinae</taxon>
        <taxon>Aquatica</taxon>
    </lineage>
</organism>
<dbReference type="PRINTS" id="PR01802">
    <property type="entry name" value="SYNEMBRYN"/>
</dbReference>